<gene>
    <name evidence="3" type="ORF">BGK67_32710</name>
</gene>
<dbReference type="GO" id="GO:0005975">
    <property type="term" value="P:carbohydrate metabolic process"/>
    <property type="evidence" value="ECO:0007669"/>
    <property type="project" value="UniProtKB-ARBA"/>
</dbReference>
<reference evidence="3 4" key="1">
    <citation type="submission" date="2016-08" db="EMBL/GenBank/DDBJ databases">
        <title>The complete genome of Streptomyces subrutilus 10-1-1.</title>
        <authorList>
            <person name="Chen X."/>
        </authorList>
    </citation>
    <scope>NUCLEOTIDE SEQUENCE [LARGE SCALE GENOMIC DNA]</scope>
    <source>
        <strain evidence="3 4">10-1-1</strain>
    </source>
</reference>
<evidence type="ECO:0000313" key="4">
    <source>
        <dbReference type="Proteomes" id="UP000095705"/>
    </source>
</evidence>
<feature type="region of interest" description="Disordered" evidence="1">
    <location>
        <begin position="1"/>
        <end position="60"/>
    </location>
</feature>
<comment type="caution">
    <text evidence="3">The sequence shown here is derived from an EMBL/GenBank/DDBJ whole genome shotgun (WGS) entry which is preliminary data.</text>
</comment>
<evidence type="ECO:0000256" key="1">
    <source>
        <dbReference type="SAM" id="MobiDB-lite"/>
    </source>
</evidence>
<dbReference type="InterPro" id="IPR035986">
    <property type="entry name" value="PKD_dom_sf"/>
</dbReference>
<dbReference type="Proteomes" id="UP000095705">
    <property type="component" value="Unassembled WGS sequence"/>
</dbReference>
<dbReference type="PROSITE" id="PS50093">
    <property type="entry name" value="PKD"/>
    <property type="match status" value="1"/>
</dbReference>
<sequence length="540" mass="56100">MASATEGPAKPVGQGPAKSAGAGESTAERAAVQTWHSPAERTVRTVQSASNNRAVAPEAARVGEGNPDLAISLGGASYSALGLELHTKITSVDVALEVVVDWGDGKTEKQTVKGSAEPTFAHTYAEVGEYQVSVTVTDAVHGVVAENGFMYLTPGSDFTPHAPTRLLDTRDGTGVKAGKVAARGTTRVKIAENAQIPADVRAVVLNVTVTSTTTDGHVTVFPGKGSTQPITSNLNYTAGQSVPNLVVVPVGTDGHVELFNGGWDAVDLIADVTGYFTRSSSSGYTPMAPARFVDTRAGLGTAKGQVAPRSTFSTQISGLKGVPANATAVALNVTVTNPKQAGHLSVYPGGSQPPTASSLNFAAGETVANAVIVPVGPDGKISVFNGAWAGTDVVVDVVGHYAKDGKAAYRPFGPYRMLDTRDPGSWWPGGRLPARGYISRWASPEARGGEAYVLNTTVTNTTEAGFLSVAPSPFPWLHNDRPDAPVPPRPDASTLNWTAGKTVPNLVQAGGGEHGIMNFWNQGWKDADLIVDIFGAYEAY</sequence>
<accession>A0A1E5NZZ8</accession>
<dbReference type="InterPro" id="IPR013783">
    <property type="entry name" value="Ig-like_fold"/>
</dbReference>
<evidence type="ECO:0000313" key="3">
    <source>
        <dbReference type="EMBL" id="OEJ22326.1"/>
    </source>
</evidence>
<organism evidence="3 4">
    <name type="scientific">Streptomyces subrutilus</name>
    <dbReference type="NCBI Taxonomy" id="36818"/>
    <lineage>
        <taxon>Bacteria</taxon>
        <taxon>Bacillati</taxon>
        <taxon>Actinomycetota</taxon>
        <taxon>Actinomycetes</taxon>
        <taxon>Kitasatosporales</taxon>
        <taxon>Streptomycetaceae</taxon>
        <taxon>Streptomyces</taxon>
    </lineage>
</organism>
<name>A0A1E5NZZ8_9ACTN</name>
<dbReference type="CDD" id="cd00146">
    <property type="entry name" value="PKD"/>
    <property type="match status" value="1"/>
</dbReference>
<feature type="domain" description="PKD" evidence="2">
    <location>
        <begin position="101"/>
        <end position="140"/>
    </location>
</feature>
<dbReference type="AlphaFoldDB" id="A0A1E5NZZ8"/>
<dbReference type="SUPFAM" id="SSF49299">
    <property type="entry name" value="PKD domain"/>
    <property type="match status" value="1"/>
</dbReference>
<dbReference type="STRING" id="36818.BGK67_32710"/>
<evidence type="ECO:0000259" key="2">
    <source>
        <dbReference type="PROSITE" id="PS50093"/>
    </source>
</evidence>
<protein>
    <recommendedName>
        <fullName evidence="2">PKD domain-containing protein</fullName>
    </recommendedName>
</protein>
<keyword evidence="4" id="KW-1185">Reference proteome</keyword>
<dbReference type="EMBL" id="MEHK01000002">
    <property type="protein sequence ID" value="OEJ22326.1"/>
    <property type="molecule type" value="Genomic_DNA"/>
</dbReference>
<feature type="compositionally biased region" description="Polar residues" evidence="1">
    <location>
        <begin position="44"/>
        <end position="53"/>
    </location>
</feature>
<dbReference type="InterPro" id="IPR000601">
    <property type="entry name" value="PKD_dom"/>
</dbReference>
<dbReference type="Pfam" id="PF00801">
    <property type="entry name" value="PKD"/>
    <property type="match status" value="1"/>
</dbReference>
<proteinExistence type="predicted"/>
<dbReference type="Gene3D" id="2.60.40.10">
    <property type="entry name" value="Immunoglobulins"/>
    <property type="match status" value="1"/>
</dbReference>